<evidence type="ECO:0000313" key="2">
    <source>
        <dbReference type="EMBL" id="TGE38866.1"/>
    </source>
</evidence>
<name>A0A4Z0RB65_9FIRM</name>
<accession>A0A4Z0RB65</accession>
<feature type="region of interest" description="Disordered" evidence="1">
    <location>
        <begin position="1"/>
        <end position="31"/>
    </location>
</feature>
<dbReference type="AlphaFoldDB" id="A0A4Z0RB65"/>
<keyword evidence="3" id="KW-1185">Reference proteome</keyword>
<gene>
    <name evidence="2" type="ORF">E4K67_05160</name>
</gene>
<dbReference type="Proteomes" id="UP000298460">
    <property type="component" value="Unassembled WGS sequence"/>
</dbReference>
<comment type="caution">
    <text evidence="2">The sequence shown here is derived from an EMBL/GenBank/DDBJ whole genome shotgun (WGS) entry which is preliminary data.</text>
</comment>
<evidence type="ECO:0000256" key="1">
    <source>
        <dbReference type="SAM" id="MobiDB-lite"/>
    </source>
</evidence>
<evidence type="ECO:0000313" key="3">
    <source>
        <dbReference type="Proteomes" id="UP000298460"/>
    </source>
</evidence>
<proteinExistence type="predicted"/>
<dbReference type="RefSeq" id="WP_135545362.1">
    <property type="nucleotide sequence ID" value="NZ_SPQQ01000002.1"/>
</dbReference>
<sequence length="117" mass="12944">MSATSSLQERDNFSHVNFHGPLSPNEGKRVSNAEGLEIRRMLSSVQVIGTNEVIPKDDSKIIIHLINDQEIEIKAIGESDLQIIDNMGAKYHVRQPGLRSVLDRLSNNIGTEDGLIP</sequence>
<protein>
    <submittedName>
        <fullName evidence="2">Uncharacterized protein</fullName>
    </submittedName>
</protein>
<organism evidence="2 3">
    <name type="scientific">Desulfosporosinus fructosivorans</name>
    <dbReference type="NCBI Taxonomy" id="2018669"/>
    <lineage>
        <taxon>Bacteria</taxon>
        <taxon>Bacillati</taxon>
        <taxon>Bacillota</taxon>
        <taxon>Clostridia</taxon>
        <taxon>Eubacteriales</taxon>
        <taxon>Desulfitobacteriaceae</taxon>
        <taxon>Desulfosporosinus</taxon>
    </lineage>
</organism>
<dbReference type="EMBL" id="SPQQ01000002">
    <property type="protein sequence ID" value="TGE38866.1"/>
    <property type="molecule type" value="Genomic_DNA"/>
</dbReference>
<reference evidence="2 3" key="1">
    <citation type="submission" date="2019-03" db="EMBL/GenBank/DDBJ databases">
        <title>Draft Genome Sequence of Desulfosporosinus fructosivorans Strain 63.6F, Isolated from Marine Sediment in the Baltic Sea.</title>
        <authorList>
            <person name="Hausmann B."/>
            <person name="Vandieken V."/>
            <person name="Pjevac P."/>
            <person name="Schreck K."/>
            <person name="Herbold C.W."/>
            <person name="Loy A."/>
        </authorList>
    </citation>
    <scope>NUCLEOTIDE SEQUENCE [LARGE SCALE GENOMIC DNA]</scope>
    <source>
        <strain evidence="2 3">63.6F</strain>
    </source>
</reference>